<feature type="binding site" evidence="5">
    <location>
        <position position="1046"/>
    </location>
    <ligand>
        <name>Zn(2+)</name>
        <dbReference type="ChEBI" id="CHEBI:29105"/>
        <label>2</label>
    </ligand>
</feature>
<keyword evidence="8" id="KW-0472">Membrane</keyword>
<feature type="binding site" evidence="4">
    <location>
        <begin position="1004"/>
        <end position="1008"/>
    </location>
    <ligand>
        <name>AMP</name>
        <dbReference type="ChEBI" id="CHEBI:456215"/>
    </ligand>
</feature>
<keyword evidence="1 5" id="KW-0479">Metal-binding</keyword>
<dbReference type="GO" id="GO:0046872">
    <property type="term" value="F:metal ion binding"/>
    <property type="evidence" value="ECO:0007669"/>
    <property type="project" value="UniProtKB-KW"/>
</dbReference>
<evidence type="ECO:0000256" key="1">
    <source>
        <dbReference type="ARBA" id="ARBA00022723"/>
    </source>
</evidence>
<dbReference type="Proteomes" id="UP000613740">
    <property type="component" value="Unassembled WGS sequence"/>
</dbReference>
<reference evidence="11" key="1">
    <citation type="journal article" date="2020" name="bioRxiv">
        <title>Comparative genomics of Chlamydomonas.</title>
        <authorList>
            <person name="Craig R.J."/>
            <person name="Hasan A.R."/>
            <person name="Ness R.W."/>
            <person name="Keightley P.D."/>
        </authorList>
    </citation>
    <scope>NUCLEOTIDE SEQUENCE</scope>
    <source>
        <strain evidence="11">CCAP 11/173</strain>
    </source>
</reference>
<feature type="binding site" evidence="5">
    <location>
        <position position="1046"/>
    </location>
    <ligand>
        <name>Zn(2+)</name>
        <dbReference type="ChEBI" id="CHEBI:29105"/>
        <label>1</label>
    </ligand>
</feature>
<feature type="region of interest" description="Disordered" evidence="7">
    <location>
        <begin position="630"/>
        <end position="659"/>
    </location>
</feature>
<dbReference type="PROSITE" id="PS50839">
    <property type="entry name" value="CHASE"/>
    <property type="match status" value="1"/>
</dbReference>
<dbReference type="InterPro" id="IPR003607">
    <property type="entry name" value="HD/PDEase_dom"/>
</dbReference>
<dbReference type="InterPro" id="IPR023174">
    <property type="entry name" value="PDEase_CS"/>
</dbReference>
<feature type="region of interest" description="Disordered" evidence="7">
    <location>
        <begin position="1164"/>
        <end position="1194"/>
    </location>
</feature>
<evidence type="ECO:0000259" key="10">
    <source>
        <dbReference type="PROSITE" id="PS51845"/>
    </source>
</evidence>
<dbReference type="PROSITE" id="PS51845">
    <property type="entry name" value="PDEASE_I_2"/>
    <property type="match status" value="1"/>
</dbReference>
<accession>A0A835W433</accession>
<keyword evidence="8" id="KW-0812">Transmembrane</keyword>
<evidence type="ECO:0000256" key="7">
    <source>
        <dbReference type="SAM" id="MobiDB-lite"/>
    </source>
</evidence>
<keyword evidence="2 6" id="KW-0378">Hydrolase</keyword>
<dbReference type="CDD" id="cd00077">
    <property type="entry name" value="HDc"/>
    <property type="match status" value="1"/>
</dbReference>
<sequence length="1347" mass="138434">MALWYKSRLTGPSSPVSLAATAVRKTPQWAELNASLRTLGPIVMAQQVPYNTTTLLQYMPHGTVRLSYGLQGQVNTSHGMDVFADESERPVAVQSVLDRSVAVRGPYRMPDAAHVVIVRQPIFIQGVDATETFGLPDPASPLCGVACAYNATSQTAFWGFAAAWVDLDALAAEESSAVSMLRRDNFRFEVVVANSSSSPGVQVGAVIVSSGKPPRDPVEAPLVLPFSEWVVRVAPEDGWSGSHYQGLLAGVVVLAVVVSSALFAALVMWRRYQLLLEALLPKEVIRDLHQLNNKAGEAGLATRLPGMQAETVADTMLGLLESVLAGQMPALADVVQVQQALLRGKDVYEVVGLKQHMEAAHLDADVARNLMLQLGHTASSNLEYEYDDDGEGGWWGAEAGDVQGSAFSAKPSLTNASRHAQMAAAQNADCATLTGALALILTPQPAGWGPEPPGGASAYGVSASAAELASEANSDGAMHTTADTEAADAGRSSGYGMAGASPAAAAAAVQASGVNSGGQGSGAATLGGRIKNFIRASVPSLVQPINAANGAANGAANAGAGAGVASPPAPTSPGVAGGGPESNGPVLGLGGYRRRSLDAHSLQATSMLQAEASPPTVAGGVAAVAAASSSALTSPRSPVGARRFNSVAPDQQRQSSLSQAQLPRLTASEGVPLAGGSPAPSSGVGGTCAGATVPMLGSRDERPGVARAVIDGVRAGLSNGEATADPSSAPAPDGGLVGADVSGPLAPLRVNKVRRPPRRVASALPMLGQPSQQLRRRSLLLNAAAAAEHVGEHLPGGGAAGAGGAGGAGGGSPGVAALQVNSLRAASSRRLQAGLGALTTSNIEVPRLIIDGAPGAGTAGGGIVGGGVSEQSAAPGERLTDLGTPRNSRRSMLTMYQREDMPAASRRSLLGIGTGSLAAAQNRMAAQPPPPAIVEEVERILSKADSWQFDTWALKDATGGFPLSALGFYLIKRAGLVSRFHLKPVILARLLRHIESGYIDNPYHSATHAADVLQTLHVIVHGAQLQAHYLNPLGLLAAYMAAILHDYGHPGLTNDFLIATSDPLAVRYNDRSPLENHHAAASFAVMRRPELDALAPLTADQRKEFRKLVIEMILATDMKQHFALLSQFNTVHRLAAFKAAEHKVASPRGSRGQYTELQSVVVVPNHAPSGPSGGGAGGAGGSGDDHAAAAAPKPSDETERLLSLQLAIKVADLGHLGESLEVHKRWLAGLEEEFFRQGDKEKALGIPISPLFDRGKQGVSKSQVGFYEFVALPLAHALTSVFPGAAPLMRCFESNYMHWKAVDAAATAVPQAATAANSSAPATAAATSSSTGAAKRASAHGGMNSKP</sequence>
<comment type="caution">
    <text evidence="11">The sequence shown here is derived from an EMBL/GenBank/DDBJ whole genome shotgun (WGS) entry which is preliminary data.</text>
</comment>
<feature type="binding site" evidence="5">
    <location>
        <position position="1045"/>
    </location>
    <ligand>
        <name>Zn(2+)</name>
        <dbReference type="ChEBI" id="CHEBI:29105"/>
        <label>1</label>
    </ligand>
</feature>
<comment type="similarity">
    <text evidence="6">Belongs to the cyclic nucleotide phosphodiesterase family.</text>
</comment>
<dbReference type="InterPro" id="IPR006189">
    <property type="entry name" value="CHASE_dom"/>
</dbReference>
<evidence type="ECO:0000256" key="6">
    <source>
        <dbReference type="RuleBase" id="RU363067"/>
    </source>
</evidence>
<dbReference type="InterPro" id="IPR023088">
    <property type="entry name" value="PDEase"/>
</dbReference>
<dbReference type="InterPro" id="IPR002073">
    <property type="entry name" value="PDEase_catalytic_dom"/>
</dbReference>
<feature type="compositionally biased region" description="Gly residues" evidence="7">
    <location>
        <begin position="1171"/>
        <end position="1182"/>
    </location>
</feature>
<feature type="compositionally biased region" description="Low complexity" evidence="7">
    <location>
        <begin position="1316"/>
        <end position="1336"/>
    </location>
</feature>
<dbReference type="SUPFAM" id="SSF109604">
    <property type="entry name" value="HD-domain/PDEase-like"/>
    <property type="match status" value="1"/>
</dbReference>
<feature type="binding site" evidence="4">
    <location>
        <position position="1046"/>
    </location>
    <ligand>
        <name>AMP</name>
        <dbReference type="ChEBI" id="CHEBI:456215"/>
    </ligand>
</feature>
<feature type="compositionally biased region" description="Gly residues" evidence="7">
    <location>
        <begin position="575"/>
        <end position="586"/>
    </location>
</feature>
<evidence type="ECO:0000259" key="9">
    <source>
        <dbReference type="PROSITE" id="PS50839"/>
    </source>
</evidence>
<comment type="cofactor">
    <cofactor evidence="6">
        <name>a divalent metal cation</name>
        <dbReference type="ChEBI" id="CHEBI:60240"/>
    </cofactor>
    <text evidence="6">Binds 2 divalent metal cations per subunit. Site 1 may preferentially bind zinc ions, while site 2 has a preference for magnesium and/or manganese ions.</text>
</comment>
<feature type="region of interest" description="Disordered" evidence="7">
    <location>
        <begin position="864"/>
        <end position="886"/>
    </location>
</feature>
<feature type="binding site" evidence="4">
    <location>
        <position position="1212"/>
    </location>
    <ligand>
        <name>AMP</name>
        <dbReference type="ChEBI" id="CHEBI:456215"/>
    </ligand>
</feature>
<keyword evidence="12" id="KW-1185">Reference proteome</keyword>
<dbReference type="Pfam" id="PF00233">
    <property type="entry name" value="PDEase_I"/>
    <property type="match status" value="1"/>
</dbReference>
<dbReference type="PROSITE" id="PS00126">
    <property type="entry name" value="PDEASE_I_1"/>
    <property type="match status" value="1"/>
</dbReference>
<dbReference type="GO" id="GO:0004114">
    <property type="term" value="F:3',5'-cyclic-nucleotide phosphodiesterase activity"/>
    <property type="evidence" value="ECO:0007669"/>
    <property type="project" value="InterPro"/>
</dbReference>
<evidence type="ECO:0000256" key="4">
    <source>
        <dbReference type="PIRSR" id="PIRSR623088-2"/>
    </source>
</evidence>
<dbReference type="SMART" id="SM00471">
    <property type="entry name" value="HDc"/>
    <property type="match status" value="1"/>
</dbReference>
<evidence type="ECO:0000256" key="5">
    <source>
        <dbReference type="PIRSR" id="PIRSR623088-3"/>
    </source>
</evidence>
<name>A0A835W433_9CHLO</name>
<evidence type="ECO:0000313" key="12">
    <source>
        <dbReference type="Proteomes" id="UP000613740"/>
    </source>
</evidence>
<dbReference type="EC" id="3.1.4.-" evidence="6"/>
<gene>
    <name evidence="11" type="ORF">HYH02_010474</name>
</gene>
<feature type="binding site" evidence="5">
    <location>
        <position position="1212"/>
    </location>
    <ligand>
        <name>Zn(2+)</name>
        <dbReference type="ChEBI" id="CHEBI:29105"/>
        <label>1</label>
    </ligand>
</feature>
<dbReference type="OrthoDB" id="546632at2759"/>
<feature type="binding site" evidence="4">
    <location>
        <position position="1263"/>
    </location>
    <ligand>
        <name>AMP</name>
        <dbReference type="ChEBI" id="CHEBI:456215"/>
    </ligand>
</feature>
<evidence type="ECO:0000256" key="2">
    <source>
        <dbReference type="ARBA" id="ARBA00022801"/>
    </source>
</evidence>
<dbReference type="GO" id="GO:0007165">
    <property type="term" value="P:signal transduction"/>
    <property type="evidence" value="ECO:0007669"/>
    <property type="project" value="InterPro"/>
</dbReference>
<dbReference type="InterPro" id="IPR036971">
    <property type="entry name" value="PDEase_catalytic_dom_sf"/>
</dbReference>
<protein>
    <recommendedName>
        <fullName evidence="6">Phosphodiesterase</fullName>
        <ecNumber evidence="6">3.1.4.-</ecNumber>
    </recommendedName>
</protein>
<feature type="domain" description="CHASE" evidence="9">
    <location>
        <begin position="60"/>
        <end position="232"/>
    </location>
</feature>
<evidence type="ECO:0000313" key="11">
    <source>
        <dbReference type="EMBL" id="KAG2439842.1"/>
    </source>
</evidence>
<feature type="compositionally biased region" description="Low complexity" evidence="7">
    <location>
        <begin position="630"/>
        <end position="639"/>
    </location>
</feature>
<feature type="binding site" evidence="5">
    <location>
        <position position="1008"/>
    </location>
    <ligand>
        <name>Zn(2+)</name>
        <dbReference type="ChEBI" id="CHEBI:29105"/>
        <label>1</label>
    </ligand>
</feature>
<keyword evidence="8" id="KW-1133">Transmembrane helix</keyword>
<dbReference type="PANTHER" id="PTHR11347">
    <property type="entry name" value="CYCLIC NUCLEOTIDE PHOSPHODIESTERASE"/>
    <property type="match status" value="1"/>
</dbReference>
<proteinExistence type="inferred from homology"/>
<organism evidence="11 12">
    <name type="scientific">Chlamydomonas schloesseri</name>
    <dbReference type="NCBI Taxonomy" id="2026947"/>
    <lineage>
        <taxon>Eukaryota</taxon>
        <taxon>Viridiplantae</taxon>
        <taxon>Chlorophyta</taxon>
        <taxon>core chlorophytes</taxon>
        <taxon>Chlorophyceae</taxon>
        <taxon>CS clade</taxon>
        <taxon>Chlamydomonadales</taxon>
        <taxon>Chlamydomonadaceae</taxon>
        <taxon>Chlamydomonas</taxon>
    </lineage>
</organism>
<dbReference type="Gene3D" id="1.10.1300.10">
    <property type="entry name" value="3'5'-cyclic nucleotide phosphodiesterase, catalytic domain"/>
    <property type="match status" value="1"/>
</dbReference>
<dbReference type="PRINTS" id="PR00387">
    <property type="entry name" value="PDIESTERASE1"/>
</dbReference>
<feature type="region of interest" description="Disordered" evidence="7">
    <location>
        <begin position="1316"/>
        <end position="1347"/>
    </location>
</feature>
<feature type="active site" description="Proton donor" evidence="3">
    <location>
        <position position="1004"/>
    </location>
</feature>
<feature type="region of interest" description="Disordered" evidence="7">
    <location>
        <begin position="556"/>
        <end position="586"/>
    </location>
</feature>
<evidence type="ECO:0000256" key="8">
    <source>
        <dbReference type="SAM" id="Phobius"/>
    </source>
</evidence>
<feature type="domain" description="PDEase" evidence="10">
    <location>
        <begin position="926"/>
        <end position="1306"/>
    </location>
</feature>
<feature type="compositionally biased region" description="Low complexity" evidence="7">
    <location>
        <begin position="556"/>
        <end position="566"/>
    </location>
</feature>
<feature type="transmembrane region" description="Helical" evidence="8">
    <location>
        <begin position="247"/>
        <end position="269"/>
    </location>
</feature>
<evidence type="ECO:0000256" key="3">
    <source>
        <dbReference type="PIRSR" id="PIRSR623088-1"/>
    </source>
</evidence>
<dbReference type="EMBL" id="JAEHOD010000039">
    <property type="protein sequence ID" value="KAG2439842.1"/>
    <property type="molecule type" value="Genomic_DNA"/>
</dbReference>